<protein>
    <submittedName>
        <fullName evidence="1">Uncharacterized protein</fullName>
    </submittedName>
</protein>
<dbReference type="OrthoDB" id="7066365at2"/>
<name>A0A0A7RZ46_FRIPE</name>
<gene>
    <name evidence="1" type="ORF">FPB0191_00668</name>
</gene>
<proteinExistence type="predicted"/>
<evidence type="ECO:0000313" key="1">
    <source>
        <dbReference type="EMBL" id="AJA44498.1"/>
    </source>
</evidence>
<sequence>MVSNSDLIKIIKEVALEQTYQVDEGNSKFIYLANWHGVAFEIKENSSGYLQVHQWEENERYGRAVYSLRSISDVIHFCSILISSSNIRAKRQS</sequence>
<organism evidence="1 2">
    <name type="scientific">Frischella perrara</name>
    <dbReference type="NCBI Taxonomy" id="1267021"/>
    <lineage>
        <taxon>Bacteria</taxon>
        <taxon>Pseudomonadati</taxon>
        <taxon>Pseudomonadota</taxon>
        <taxon>Gammaproteobacteria</taxon>
        <taxon>Orbales</taxon>
        <taxon>Orbaceae</taxon>
        <taxon>Frischella</taxon>
    </lineage>
</organism>
<accession>A0A0A7RZ46</accession>
<reference evidence="1 2" key="1">
    <citation type="journal article" date="2014" name="Appl. Environ. Microbiol.">
        <title>Gut symbionts from distinct hosts exhibit genotoxic activity via divergent colibactin biosynthetic pathways.</title>
        <authorList>
            <person name="Engel P."/>
            <person name="Vizcaino M.I."/>
            <person name="Crawford J.M."/>
        </authorList>
    </citation>
    <scope>NUCLEOTIDE SEQUENCE [LARGE SCALE GENOMIC DNA]</scope>
    <source>
        <strain evidence="1 2">PEB0191</strain>
    </source>
</reference>
<dbReference type="RefSeq" id="WP_039104001.1">
    <property type="nucleotide sequence ID" value="NZ_CP009056.1"/>
</dbReference>
<keyword evidence="2" id="KW-1185">Reference proteome</keyword>
<dbReference type="KEGG" id="fpp:FPB0191_00668"/>
<dbReference type="Proteomes" id="UP000030901">
    <property type="component" value="Chromosome"/>
</dbReference>
<dbReference type="HOGENOM" id="CLU_2395441_0_0_6"/>
<dbReference type="EMBL" id="CP009056">
    <property type="protein sequence ID" value="AJA44498.1"/>
    <property type="molecule type" value="Genomic_DNA"/>
</dbReference>
<dbReference type="AlphaFoldDB" id="A0A0A7RZ46"/>
<evidence type="ECO:0000313" key="2">
    <source>
        <dbReference type="Proteomes" id="UP000030901"/>
    </source>
</evidence>